<proteinExistence type="predicted"/>
<keyword evidence="2" id="KW-1185">Reference proteome</keyword>
<dbReference type="EMBL" id="BAAABV010000005">
    <property type="protein sequence ID" value="GAA0270812.1"/>
    <property type="molecule type" value="Genomic_DNA"/>
</dbReference>
<dbReference type="Proteomes" id="UP001501867">
    <property type="component" value="Unassembled WGS sequence"/>
</dbReference>
<evidence type="ECO:0000313" key="2">
    <source>
        <dbReference type="Proteomes" id="UP001501867"/>
    </source>
</evidence>
<evidence type="ECO:0000313" key="1">
    <source>
        <dbReference type="EMBL" id="GAA0270812.1"/>
    </source>
</evidence>
<name>A0ABP3EN05_9ACTN</name>
<gene>
    <name evidence="1" type="ORF">GCM10010302_05450</name>
</gene>
<evidence type="ECO:0008006" key="3">
    <source>
        <dbReference type="Google" id="ProtNLM"/>
    </source>
</evidence>
<organism evidence="1 2">
    <name type="scientific">Streptomyces polychromogenes</name>
    <dbReference type="NCBI Taxonomy" id="67342"/>
    <lineage>
        <taxon>Bacteria</taxon>
        <taxon>Bacillati</taxon>
        <taxon>Actinomycetota</taxon>
        <taxon>Actinomycetes</taxon>
        <taxon>Kitasatosporales</taxon>
        <taxon>Streptomycetaceae</taxon>
        <taxon>Streptomyces</taxon>
    </lineage>
</organism>
<dbReference type="PROSITE" id="PS51318">
    <property type="entry name" value="TAT"/>
    <property type="match status" value="1"/>
</dbReference>
<sequence>MNNQWGNEDSGDVEWLGDPGVLGLFAWPRQITTQPTGEVMPVIRRSFVPALAAAALLATVGAVVPAPGAVAAPAGVSVAAAHRPGDVTPQTSVPTLDAPGPAKTVTYNPDNITRRHFSRITVQAPQHTRITRLVPNCDGWDCPVSISADGKSATADFPSTNWIWIYPVPRGRDRR</sequence>
<reference evidence="2" key="1">
    <citation type="journal article" date="2019" name="Int. J. Syst. Evol. Microbiol.">
        <title>The Global Catalogue of Microorganisms (GCM) 10K type strain sequencing project: providing services to taxonomists for standard genome sequencing and annotation.</title>
        <authorList>
            <consortium name="The Broad Institute Genomics Platform"/>
            <consortium name="The Broad Institute Genome Sequencing Center for Infectious Disease"/>
            <person name="Wu L."/>
            <person name="Ma J."/>
        </authorList>
    </citation>
    <scope>NUCLEOTIDE SEQUENCE [LARGE SCALE GENOMIC DNA]</scope>
    <source>
        <strain evidence="2">JCM 4505</strain>
    </source>
</reference>
<comment type="caution">
    <text evidence="1">The sequence shown here is derived from an EMBL/GenBank/DDBJ whole genome shotgun (WGS) entry which is preliminary data.</text>
</comment>
<protein>
    <recommendedName>
        <fullName evidence="3">Transposase</fullName>
    </recommendedName>
</protein>
<accession>A0ABP3EN05</accession>
<dbReference type="RefSeq" id="WP_344151719.1">
    <property type="nucleotide sequence ID" value="NZ_BAAABV010000005.1"/>
</dbReference>
<dbReference type="InterPro" id="IPR006311">
    <property type="entry name" value="TAT_signal"/>
</dbReference>